<dbReference type="Proteomes" id="UP000037854">
    <property type="component" value="Unassembled WGS sequence"/>
</dbReference>
<gene>
    <name evidence="2" type="ORF">AFL42_17560</name>
</gene>
<organism evidence="2 3">
    <name type="scientific">Oceanobacillus caeni</name>
    <dbReference type="NCBI Taxonomy" id="405946"/>
    <lineage>
        <taxon>Bacteria</taxon>
        <taxon>Bacillati</taxon>
        <taxon>Bacillota</taxon>
        <taxon>Bacilli</taxon>
        <taxon>Bacillales</taxon>
        <taxon>Bacillaceae</taxon>
        <taxon>Oceanobacillus</taxon>
    </lineage>
</organism>
<evidence type="ECO:0000313" key="2">
    <source>
        <dbReference type="EMBL" id="KPH68456.1"/>
    </source>
</evidence>
<evidence type="ECO:0000313" key="3">
    <source>
        <dbReference type="Proteomes" id="UP000037854"/>
    </source>
</evidence>
<dbReference type="InterPro" id="IPR008538">
    <property type="entry name" value="Uma2"/>
</dbReference>
<dbReference type="RefSeq" id="WP_060669369.1">
    <property type="nucleotide sequence ID" value="NZ_JARTGE010000125.1"/>
</dbReference>
<sequence>MSTPQFDRKLSYSDYLLWDNEERIEIIDGIPYNMSPTPSTKHQQVSMNLSFQLMNFFKERNCQVFTAPFDVRLFSKGKKNDEVFNVVQPDISVICDTNKLDDQGCIGSPDFIIEILSPSTVKMDKIVKRNLYEKANVKEYWIVDILNKLIEVYYLDSKNQYGKPLFFTIEDDIKSYFFGGLEINLKEIF</sequence>
<proteinExistence type="predicted"/>
<dbReference type="CDD" id="cd06260">
    <property type="entry name" value="DUF820-like"/>
    <property type="match status" value="1"/>
</dbReference>
<accession>A0ABR5MF06</accession>
<dbReference type="Gene3D" id="3.90.1570.10">
    <property type="entry name" value="tt1808, chain A"/>
    <property type="match status" value="1"/>
</dbReference>
<dbReference type="PANTHER" id="PTHR36558:SF1">
    <property type="entry name" value="RESTRICTION ENDONUCLEASE DOMAIN-CONTAINING PROTEIN-RELATED"/>
    <property type="match status" value="1"/>
</dbReference>
<comment type="caution">
    <text evidence="2">The sequence shown here is derived from an EMBL/GenBank/DDBJ whole genome shotgun (WGS) entry which is preliminary data.</text>
</comment>
<name>A0ABR5MF06_9BACI</name>
<dbReference type="PANTHER" id="PTHR36558">
    <property type="entry name" value="GLR1098 PROTEIN"/>
    <property type="match status" value="1"/>
</dbReference>
<dbReference type="InterPro" id="IPR011335">
    <property type="entry name" value="Restrct_endonuc-II-like"/>
</dbReference>
<protein>
    <recommendedName>
        <fullName evidence="1">Putative restriction endonuclease domain-containing protein</fullName>
    </recommendedName>
</protein>
<keyword evidence="3" id="KW-1185">Reference proteome</keyword>
<dbReference type="InterPro" id="IPR012296">
    <property type="entry name" value="Nuclease_put_TT1808"/>
</dbReference>
<dbReference type="Pfam" id="PF05685">
    <property type="entry name" value="Uma2"/>
    <property type="match status" value="1"/>
</dbReference>
<dbReference type="SUPFAM" id="SSF52980">
    <property type="entry name" value="Restriction endonuclease-like"/>
    <property type="match status" value="1"/>
</dbReference>
<reference evidence="2 3" key="1">
    <citation type="submission" date="2015-07" db="EMBL/GenBank/DDBJ databases">
        <title>High-quality draft genome sequence of Oceanobacillus caeni HM6, a bacillus isolated from a human feces.</title>
        <authorList>
            <person name="Kumar J."/>
            <person name="Verma M.K."/>
            <person name="Pandey R."/>
            <person name="Bhambi M."/>
            <person name="Chauhan N."/>
        </authorList>
    </citation>
    <scope>NUCLEOTIDE SEQUENCE [LARGE SCALE GENOMIC DNA]</scope>
    <source>
        <strain evidence="2 3">HM6</strain>
    </source>
</reference>
<dbReference type="EMBL" id="LGTK01000141">
    <property type="protein sequence ID" value="KPH68456.1"/>
    <property type="molecule type" value="Genomic_DNA"/>
</dbReference>
<evidence type="ECO:0000259" key="1">
    <source>
        <dbReference type="Pfam" id="PF05685"/>
    </source>
</evidence>
<feature type="domain" description="Putative restriction endonuclease" evidence="1">
    <location>
        <begin position="14"/>
        <end position="184"/>
    </location>
</feature>